<feature type="signal peptide" evidence="5">
    <location>
        <begin position="1"/>
        <end position="23"/>
    </location>
</feature>
<evidence type="ECO:0000256" key="3">
    <source>
        <dbReference type="ARBA" id="ARBA00022737"/>
    </source>
</evidence>
<evidence type="ECO:0000313" key="7">
    <source>
        <dbReference type="EnsemblMetazoa" id="LLOJ004787-PA"/>
    </source>
</evidence>
<reference evidence="6" key="2">
    <citation type="journal article" date="2020" name="BMC">
        <title>Leishmania infection induces a limited differential gene expression in the sand fly midgut.</title>
        <authorList>
            <person name="Coutinho-Abreu I.V."/>
            <person name="Serafim T.D."/>
            <person name="Meneses C."/>
            <person name="Kamhawi S."/>
            <person name="Oliveira F."/>
            <person name="Valenzuela J.G."/>
        </authorList>
    </citation>
    <scope>NUCLEOTIDE SEQUENCE</scope>
    <source>
        <strain evidence="6">Jacobina</strain>
        <tissue evidence="6">Midgut</tissue>
    </source>
</reference>
<keyword evidence="4" id="KW-0812">Transmembrane</keyword>
<keyword evidence="4" id="KW-1133">Transmembrane helix</keyword>
<feature type="chain" id="PRO_5044555700" evidence="5">
    <location>
        <begin position="24"/>
        <end position="723"/>
    </location>
</feature>
<evidence type="ECO:0000313" key="6">
    <source>
        <dbReference type="EMBL" id="MBC1174139.1"/>
    </source>
</evidence>
<evidence type="ECO:0000256" key="1">
    <source>
        <dbReference type="ARBA" id="ARBA00022614"/>
    </source>
</evidence>
<organism evidence="7 8">
    <name type="scientific">Lutzomyia longipalpis</name>
    <name type="common">Sand fly</name>
    <dbReference type="NCBI Taxonomy" id="7200"/>
    <lineage>
        <taxon>Eukaryota</taxon>
        <taxon>Metazoa</taxon>
        <taxon>Ecdysozoa</taxon>
        <taxon>Arthropoda</taxon>
        <taxon>Hexapoda</taxon>
        <taxon>Insecta</taxon>
        <taxon>Pterygota</taxon>
        <taxon>Neoptera</taxon>
        <taxon>Endopterygota</taxon>
        <taxon>Diptera</taxon>
        <taxon>Nematocera</taxon>
        <taxon>Psychodoidea</taxon>
        <taxon>Psychodidae</taxon>
        <taxon>Lutzomyia</taxon>
        <taxon>Lutzomyia</taxon>
    </lineage>
</organism>
<reference evidence="7" key="3">
    <citation type="submission" date="2020-05" db="UniProtKB">
        <authorList>
            <consortium name="EnsemblMetazoa"/>
        </authorList>
    </citation>
    <scope>IDENTIFICATION</scope>
    <source>
        <strain evidence="7">Jacobina</strain>
    </source>
</reference>
<dbReference type="SUPFAM" id="SSF52058">
    <property type="entry name" value="L domain-like"/>
    <property type="match status" value="3"/>
</dbReference>
<sequence length="723" mass="83474">MEQFHYFMLISVNFLLLCANVNAKGHQFRHVVSDRAISFTNCTIEDLKNIREFHLQPQDVIISQCHVPELPNALFLRTSSLLMLEITDCHLETLQDYALNGLNQLQVLNLTRNNISVVKSWSDHDLESVQMIDLRRNQLRELNKNTFRRFPNLTRLNLAVNFIETMKENTFKFTPHLKYINLGKNLITHIAEYTFKGLHKLTHLSLHHNQIRYIDFLPFNSHLKSLHLQGNELTVFEAELVANLPRLVHFNLSHNQLESLAEGIFKRNLELKVLDLSYNNFTEFAETSFTGLESLEYTFKGLHKLTHLSLHHNQIRYIDFFAFVSNSHLKSLHLQGNELTVFEAELVANLPRLVHFNLSHNQLESLAEGIFKRNLELKVLDLSYNNFTEFAETSFTGLESLEVFNISHNHIPELSKYIFREFTAVTHLILANNHLTALEDELLEFVPKVRVLNVSGNDISAIDADLFEGLKELQVVDLSWNHLTNVNFLPSIGGNLKLLDLSGNLFHSLDLTKFVSMQRVVLEGNPWHCRWLIRAMMTKVDGIDLGRDYAFTGGSTEVSRVAGIECVDEENGENRSVILLREMDKSPEDEGGNFNNWHVSTLAILHPFHHPHASPETPIKQRDARNSQSLGTHQAVGYNRGTFLTKSTGGIDDFDYKAIFLWLTIGIGVVFGVTKVCRILLIKSERRSEEWRKDQHEKYMQELEEIDEKYMQQQMQEHSIYKP</sequence>
<evidence type="ECO:0000256" key="4">
    <source>
        <dbReference type="SAM" id="Phobius"/>
    </source>
</evidence>
<reference evidence="8" key="1">
    <citation type="submission" date="2012-05" db="EMBL/GenBank/DDBJ databases">
        <title>Whole Genome Assembly of Lutzomyia longipalpis.</title>
        <authorList>
            <person name="Richards S."/>
            <person name="Qu C."/>
            <person name="Dillon R."/>
            <person name="Worley K."/>
            <person name="Scherer S."/>
            <person name="Batterton M."/>
            <person name="Taylor A."/>
            <person name="Hawes A."/>
            <person name="Hernandez B."/>
            <person name="Kovar C."/>
            <person name="Mandapat C."/>
            <person name="Pham C."/>
            <person name="Qu C."/>
            <person name="Jing C."/>
            <person name="Bess C."/>
            <person name="Bandaranaike D."/>
            <person name="Ngo D."/>
            <person name="Ongeri F."/>
            <person name="Arias F."/>
            <person name="Lara F."/>
            <person name="Weissenberger G."/>
            <person name="Kamau G."/>
            <person name="Han H."/>
            <person name="Shen H."/>
            <person name="Dinh H."/>
            <person name="Khalil I."/>
            <person name="Jones J."/>
            <person name="Shafer J."/>
            <person name="Jayaseelan J."/>
            <person name="Quiroz J."/>
            <person name="Blankenburg K."/>
            <person name="Nguyen L."/>
            <person name="Jackson L."/>
            <person name="Francisco L."/>
            <person name="Tang L.-Y."/>
            <person name="Pu L.-L."/>
            <person name="Perales L."/>
            <person name="Lorensuhewa L."/>
            <person name="Munidasa M."/>
            <person name="Coyle M."/>
            <person name="Taylor M."/>
            <person name="Puazo M."/>
            <person name="Firestine M."/>
            <person name="Scheel M."/>
            <person name="Javaid M."/>
            <person name="Wang M."/>
            <person name="Li M."/>
            <person name="Tabassum N."/>
            <person name="Saada N."/>
            <person name="Osuji N."/>
            <person name="Aqrawi P."/>
            <person name="Fu Q."/>
            <person name="Thornton R."/>
            <person name="Raj R."/>
            <person name="Goodspeed R."/>
            <person name="Mata R."/>
            <person name="Najjar R."/>
            <person name="Gubbala S."/>
            <person name="Lee S."/>
            <person name="Denson S."/>
            <person name="Patil S."/>
            <person name="Macmil S."/>
            <person name="Qi S."/>
            <person name="Matskevitch T."/>
            <person name="Palculict T."/>
            <person name="Mathew T."/>
            <person name="Vee V."/>
            <person name="Velamala V."/>
            <person name="Korchina V."/>
            <person name="Cai W."/>
            <person name="Liu W."/>
            <person name="Dai W."/>
            <person name="Zou X."/>
            <person name="Zhu Y."/>
            <person name="Zhang Y."/>
            <person name="Wu Y.-Q."/>
            <person name="Xin Y."/>
            <person name="Nazarath L."/>
            <person name="Kovar C."/>
            <person name="Han Y."/>
            <person name="Muzny D."/>
            <person name="Gibbs R."/>
        </authorList>
    </citation>
    <scope>NUCLEOTIDE SEQUENCE [LARGE SCALE GENOMIC DNA]</scope>
    <source>
        <strain evidence="8">Jacobina</strain>
    </source>
</reference>
<evidence type="ECO:0000256" key="5">
    <source>
        <dbReference type="SAM" id="SignalP"/>
    </source>
</evidence>
<dbReference type="EnsemblMetazoa" id="LLOJ004787-RA">
    <property type="protein sequence ID" value="LLOJ004787-PA"/>
    <property type="gene ID" value="LLOJ004787"/>
</dbReference>
<dbReference type="InterPro" id="IPR032675">
    <property type="entry name" value="LRR_dom_sf"/>
</dbReference>
<dbReference type="InterPro" id="IPR001611">
    <property type="entry name" value="Leu-rich_rpt"/>
</dbReference>
<dbReference type="SMART" id="SM00365">
    <property type="entry name" value="LRR_SD22"/>
    <property type="match status" value="4"/>
</dbReference>
<keyword evidence="2 5" id="KW-0732">Signal</keyword>
<evidence type="ECO:0000256" key="2">
    <source>
        <dbReference type="ARBA" id="ARBA00022729"/>
    </source>
</evidence>
<dbReference type="InterPro" id="IPR050328">
    <property type="entry name" value="Dev_Immune_Receptor"/>
</dbReference>
<dbReference type="AlphaFoldDB" id="A0A1B0GIL8"/>
<protein>
    <submittedName>
        <fullName evidence="6">Putative membrane glycoprotein lig-1</fullName>
    </submittedName>
</protein>
<dbReference type="FunFam" id="3.80.10.10:FF:001164">
    <property type="entry name" value="GH01279p"/>
    <property type="match status" value="1"/>
</dbReference>
<dbReference type="Pfam" id="PF13855">
    <property type="entry name" value="LRR_8"/>
    <property type="match status" value="5"/>
</dbReference>
<dbReference type="EMBL" id="GITU01005436">
    <property type="protein sequence ID" value="MBC1174139.1"/>
    <property type="molecule type" value="Transcribed_RNA"/>
</dbReference>
<dbReference type="PROSITE" id="PS51450">
    <property type="entry name" value="LRR"/>
    <property type="match status" value="2"/>
</dbReference>
<dbReference type="Gene3D" id="3.80.10.10">
    <property type="entry name" value="Ribonuclease Inhibitor"/>
    <property type="match status" value="4"/>
</dbReference>
<feature type="transmembrane region" description="Helical" evidence="4">
    <location>
        <begin position="659"/>
        <end position="681"/>
    </location>
</feature>
<dbReference type="PANTHER" id="PTHR24373:SF275">
    <property type="entry name" value="TIR DOMAIN-CONTAINING PROTEIN"/>
    <property type="match status" value="1"/>
</dbReference>
<dbReference type="EMBL" id="AJWK01014966">
    <property type="status" value="NOT_ANNOTATED_CDS"/>
    <property type="molecule type" value="Genomic_DNA"/>
</dbReference>
<keyword evidence="4" id="KW-0472">Membrane</keyword>
<dbReference type="VEuPathDB" id="VectorBase:LLONM1_005947"/>
<proteinExistence type="predicted"/>
<evidence type="ECO:0000313" key="8">
    <source>
        <dbReference type="Proteomes" id="UP000092461"/>
    </source>
</evidence>
<dbReference type="VEuPathDB" id="VectorBase:LLOJ004787"/>
<dbReference type="SMART" id="SM00369">
    <property type="entry name" value="LRR_TYP"/>
    <property type="match status" value="16"/>
</dbReference>
<dbReference type="InterPro" id="IPR003591">
    <property type="entry name" value="Leu-rich_rpt_typical-subtyp"/>
</dbReference>
<dbReference type="Pfam" id="PF13516">
    <property type="entry name" value="LRR_6"/>
    <property type="match status" value="2"/>
</dbReference>
<name>A0A1B0GIL8_LUTLO</name>
<dbReference type="Proteomes" id="UP000092461">
    <property type="component" value="Unassembled WGS sequence"/>
</dbReference>
<keyword evidence="1" id="KW-0433">Leucine-rich repeat</keyword>
<keyword evidence="3" id="KW-0677">Repeat</keyword>
<dbReference type="EMBL" id="AJWK01014967">
    <property type="status" value="NOT_ANNOTATED_CDS"/>
    <property type="molecule type" value="Genomic_DNA"/>
</dbReference>
<dbReference type="PANTHER" id="PTHR24373">
    <property type="entry name" value="SLIT RELATED LEUCINE-RICH REPEAT NEURONAL PROTEIN"/>
    <property type="match status" value="1"/>
</dbReference>
<accession>A0A1B0GIL8</accession>
<keyword evidence="8" id="KW-1185">Reference proteome</keyword>